<dbReference type="GO" id="GO:0032259">
    <property type="term" value="P:methylation"/>
    <property type="evidence" value="ECO:0007669"/>
    <property type="project" value="UniProtKB-KW"/>
</dbReference>
<dbReference type="InterPro" id="IPR007728">
    <property type="entry name" value="Pre-SET_dom"/>
</dbReference>
<organism evidence="11 12">
    <name type="scientific">Mycena sanguinolenta</name>
    <dbReference type="NCBI Taxonomy" id="230812"/>
    <lineage>
        <taxon>Eukaryota</taxon>
        <taxon>Fungi</taxon>
        <taxon>Dikarya</taxon>
        <taxon>Basidiomycota</taxon>
        <taxon>Agaricomycotina</taxon>
        <taxon>Agaricomycetes</taxon>
        <taxon>Agaricomycetidae</taxon>
        <taxon>Agaricales</taxon>
        <taxon>Marasmiineae</taxon>
        <taxon>Mycenaceae</taxon>
        <taxon>Mycena</taxon>
    </lineage>
</organism>
<dbReference type="PROSITE" id="PS50280">
    <property type="entry name" value="SET"/>
    <property type="match status" value="1"/>
</dbReference>
<sequence>MSRGRRNGPVVHYARDLPAAGTDHHPFLFHDSPWTVFVDTQAEEPSAPVVHVYNEDEFGPLAPPQDFVYSNRLWLGDGVDPPNATEAHSCACNVACYPETCDCARRPAMVDAEHQGQGFAYDPSGLLKEHGAPVFECNMLCSCREDLCSNRARLLPFHSRHLPLTEAPQVVQKGRTADVCIRHTTRKGWGVFAEKAIPAGSFIGTLAGELVSPAVGLQRERDYMAAGLLPTFGLDPYYLEDADGFYVVDTHRAGNFTRFLNHSCDPNCKLTPCYIDEHDVRKPLMALFAARDVLLGEELTVSYDGDDLAASSIGEWPCHCEAAQCRGFIDVEMLDADVFHTGDIVLARSRQLDWPARVVDPTSAPGAASRARLRARRSVSYAVQYFPLGNFVWLGPKSLTHLTRAMIEARAPDATGRLKEAYRLALDPSGWNQDDYRKEPRRRPARALKAGEEDEGASHPTGCVLSNRRIAEVSQVLKWRRKVQRLLLGNQHRGPEATPELMPAVDAVFAQVEGYGDMTAEDLQASKIIKVMDRVARLDASKIPREEEYGFRKRAQVLVDRWNAIGSRSTGGGGESAVE</sequence>
<dbReference type="Gene3D" id="2.30.30.140">
    <property type="match status" value="1"/>
</dbReference>
<gene>
    <name evidence="11" type="ORF">MSAN_02292100</name>
</gene>
<reference evidence="11" key="1">
    <citation type="submission" date="2020-05" db="EMBL/GenBank/DDBJ databases">
        <title>Mycena genomes resolve the evolution of fungal bioluminescence.</title>
        <authorList>
            <person name="Tsai I.J."/>
        </authorList>
    </citation>
    <scope>NUCLEOTIDE SEQUENCE</scope>
    <source>
        <strain evidence="11">160909Yilan</strain>
    </source>
</reference>
<evidence type="ECO:0000256" key="3">
    <source>
        <dbReference type="ARBA" id="ARBA00022603"/>
    </source>
</evidence>
<evidence type="ECO:0000256" key="8">
    <source>
        <dbReference type="SAM" id="MobiDB-lite"/>
    </source>
</evidence>
<evidence type="ECO:0000259" key="10">
    <source>
        <dbReference type="PROSITE" id="PS50868"/>
    </source>
</evidence>
<dbReference type="InterPro" id="IPR050973">
    <property type="entry name" value="H3K9_Histone-Lys_N-MTase"/>
</dbReference>
<dbReference type="InterPro" id="IPR003616">
    <property type="entry name" value="Post-SET_dom"/>
</dbReference>
<feature type="region of interest" description="Disordered" evidence="8">
    <location>
        <begin position="433"/>
        <end position="461"/>
    </location>
</feature>
<dbReference type="Proteomes" id="UP000623467">
    <property type="component" value="Unassembled WGS sequence"/>
</dbReference>
<dbReference type="InterPro" id="IPR046341">
    <property type="entry name" value="SET_dom_sf"/>
</dbReference>
<dbReference type="AlphaFoldDB" id="A0A8H6X9C4"/>
<keyword evidence="4 11" id="KW-0808">Transferase</keyword>
<dbReference type="SMART" id="SM00468">
    <property type="entry name" value="PreSET"/>
    <property type="match status" value="1"/>
</dbReference>
<protein>
    <submittedName>
        <fullName evidence="11">Histone-lysine N-methyltransferase, H3 lysine-9 specific</fullName>
    </submittedName>
</protein>
<dbReference type="SUPFAM" id="SSF63748">
    <property type="entry name" value="Tudor/PWWP/MBT"/>
    <property type="match status" value="1"/>
</dbReference>
<dbReference type="PANTHER" id="PTHR46223:SF3">
    <property type="entry name" value="HISTONE-LYSINE N-METHYLTRANSFERASE SET-23"/>
    <property type="match status" value="1"/>
</dbReference>
<proteinExistence type="predicted"/>
<keyword evidence="12" id="KW-1185">Reference proteome</keyword>
<dbReference type="OrthoDB" id="308383at2759"/>
<comment type="caution">
    <text evidence="11">The sequence shown here is derived from an EMBL/GenBank/DDBJ whole genome shotgun (WGS) entry which is preliminary data.</text>
</comment>
<evidence type="ECO:0000256" key="2">
    <source>
        <dbReference type="ARBA" id="ARBA00022454"/>
    </source>
</evidence>
<dbReference type="Pfam" id="PF05033">
    <property type="entry name" value="Pre-SET"/>
    <property type="match status" value="1"/>
</dbReference>
<evidence type="ECO:0000256" key="6">
    <source>
        <dbReference type="ARBA" id="ARBA00022723"/>
    </source>
</evidence>
<dbReference type="Gene3D" id="2.170.270.10">
    <property type="entry name" value="SET domain"/>
    <property type="match status" value="1"/>
</dbReference>
<dbReference type="Pfam" id="PF00856">
    <property type="entry name" value="SET"/>
    <property type="match status" value="1"/>
</dbReference>
<dbReference type="SMART" id="SM00293">
    <property type="entry name" value="PWWP"/>
    <property type="match status" value="1"/>
</dbReference>
<dbReference type="InterPro" id="IPR000313">
    <property type="entry name" value="PWWP_dom"/>
</dbReference>
<keyword evidence="2" id="KW-0158">Chromosome</keyword>
<dbReference type="InterPro" id="IPR001214">
    <property type="entry name" value="SET_dom"/>
</dbReference>
<feature type="domain" description="Post-SET" evidence="10">
    <location>
        <begin position="314"/>
        <end position="330"/>
    </location>
</feature>
<keyword evidence="3 11" id="KW-0489">Methyltransferase</keyword>
<evidence type="ECO:0000256" key="1">
    <source>
        <dbReference type="ARBA" id="ARBA00004286"/>
    </source>
</evidence>
<keyword evidence="6" id="KW-0479">Metal-binding</keyword>
<dbReference type="PANTHER" id="PTHR46223">
    <property type="entry name" value="HISTONE-LYSINE N-METHYLTRANSFERASE SUV39H"/>
    <property type="match status" value="1"/>
</dbReference>
<feature type="domain" description="SET" evidence="9">
    <location>
        <begin position="177"/>
        <end position="304"/>
    </location>
</feature>
<dbReference type="Pfam" id="PF00855">
    <property type="entry name" value="PWWP"/>
    <property type="match status" value="1"/>
</dbReference>
<dbReference type="SMART" id="SM00317">
    <property type="entry name" value="SET"/>
    <property type="match status" value="1"/>
</dbReference>
<dbReference type="PROSITE" id="PS50868">
    <property type="entry name" value="POST_SET"/>
    <property type="match status" value="1"/>
</dbReference>
<accession>A0A8H6X9C4</accession>
<name>A0A8H6X9C4_9AGAR</name>
<keyword evidence="5" id="KW-0949">S-adenosyl-L-methionine</keyword>
<evidence type="ECO:0000256" key="5">
    <source>
        <dbReference type="ARBA" id="ARBA00022691"/>
    </source>
</evidence>
<evidence type="ECO:0000256" key="7">
    <source>
        <dbReference type="ARBA" id="ARBA00022833"/>
    </source>
</evidence>
<dbReference type="SUPFAM" id="SSF82199">
    <property type="entry name" value="SET domain"/>
    <property type="match status" value="1"/>
</dbReference>
<evidence type="ECO:0000259" key="9">
    <source>
        <dbReference type="PROSITE" id="PS50280"/>
    </source>
</evidence>
<comment type="subcellular location">
    <subcellularLocation>
        <location evidence="1">Chromosome</location>
    </subcellularLocation>
</comment>
<evidence type="ECO:0000256" key="4">
    <source>
        <dbReference type="ARBA" id="ARBA00022679"/>
    </source>
</evidence>
<keyword evidence="7" id="KW-0862">Zinc</keyword>
<dbReference type="GO" id="GO:0042054">
    <property type="term" value="F:histone methyltransferase activity"/>
    <property type="evidence" value="ECO:0007669"/>
    <property type="project" value="InterPro"/>
</dbReference>
<evidence type="ECO:0000313" key="11">
    <source>
        <dbReference type="EMBL" id="KAF7336599.1"/>
    </source>
</evidence>
<dbReference type="GO" id="GO:0005634">
    <property type="term" value="C:nucleus"/>
    <property type="evidence" value="ECO:0007669"/>
    <property type="project" value="InterPro"/>
</dbReference>
<dbReference type="GO" id="GO:0005694">
    <property type="term" value="C:chromosome"/>
    <property type="evidence" value="ECO:0007669"/>
    <property type="project" value="UniProtKB-SubCell"/>
</dbReference>
<dbReference type="GO" id="GO:0008270">
    <property type="term" value="F:zinc ion binding"/>
    <property type="evidence" value="ECO:0007669"/>
    <property type="project" value="InterPro"/>
</dbReference>
<dbReference type="EMBL" id="JACAZH010000036">
    <property type="protein sequence ID" value="KAF7336599.1"/>
    <property type="molecule type" value="Genomic_DNA"/>
</dbReference>
<evidence type="ECO:0000313" key="12">
    <source>
        <dbReference type="Proteomes" id="UP000623467"/>
    </source>
</evidence>